<evidence type="ECO:0000313" key="3">
    <source>
        <dbReference type="Proteomes" id="UP000680132"/>
    </source>
</evidence>
<evidence type="ECO:0000313" key="2">
    <source>
        <dbReference type="EMBL" id="MBO3664959.1"/>
    </source>
</evidence>
<dbReference type="EMBL" id="JAGFOA010000007">
    <property type="protein sequence ID" value="MBO3664959.1"/>
    <property type="molecule type" value="Genomic_DNA"/>
</dbReference>
<keyword evidence="3" id="KW-1185">Reference proteome</keyword>
<dbReference type="AlphaFoldDB" id="A0A939QLM4"/>
<protein>
    <submittedName>
        <fullName evidence="2">Pr6Pr family membrane protein</fullName>
    </submittedName>
</protein>
<feature type="transmembrane region" description="Helical" evidence="1">
    <location>
        <begin position="66"/>
        <end position="88"/>
    </location>
</feature>
<gene>
    <name evidence="2" type="ORF">J5V96_15790</name>
</gene>
<keyword evidence="1" id="KW-0472">Membrane</keyword>
<reference evidence="2" key="1">
    <citation type="submission" date="2021-03" db="EMBL/GenBank/DDBJ databases">
        <title>Microbacterium sp. nov., a novel actinobacterium isolated from cow dung.</title>
        <authorList>
            <person name="Zhang L."/>
        </authorList>
    </citation>
    <scope>NUCLEOTIDE SEQUENCE</scope>
    <source>
        <strain evidence="2">NEAU-LLB</strain>
    </source>
</reference>
<dbReference type="RefSeq" id="WP_208505174.1">
    <property type="nucleotide sequence ID" value="NZ_JAGFOA010000007.1"/>
</dbReference>
<feature type="transmembrane region" description="Helical" evidence="1">
    <location>
        <begin position="33"/>
        <end position="54"/>
    </location>
</feature>
<sequence>MRRPIASPRLWFACLLIVLSIYGFMVGSHSTTFLTTITNAILLGYLVVGVWTMWTRGTDELPAPRLRGAIVTWMLFVAIIAHSLLSHWANPFDAVFDPDPAASLRGTALLFAHYVMPIGMLLDWLLFGPRGRTRWIDIAIWPLYALAYGLLTILRAVVFPDAANAIPYPFLEPGDGGWGQVIVLQFPIVIAVALVAAPVIAYDKLLARAARAPALRLTAPEPVADKLSP</sequence>
<feature type="transmembrane region" description="Helical" evidence="1">
    <location>
        <begin position="178"/>
        <end position="202"/>
    </location>
</feature>
<proteinExistence type="predicted"/>
<organism evidence="2 3">
    <name type="scientific">Microbacterium stercoris</name>
    <dbReference type="NCBI Taxonomy" id="2820289"/>
    <lineage>
        <taxon>Bacteria</taxon>
        <taxon>Bacillati</taxon>
        <taxon>Actinomycetota</taxon>
        <taxon>Actinomycetes</taxon>
        <taxon>Micrococcales</taxon>
        <taxon>Microbacteriaceae</taxon>
        <taxon>Microbacterium</taxon>
    </lineage>
</organism>
<name>A0A939QLM4_9MICO</name>
<dbReference type="InterPro" id="IPR049713">
    <property type="entry name" value="Pr6Pr-like"/>
</dbReference>
<dbReference type="Proteomes" id="UP000680132">
    <property type="component" value="Unassembled WGS sequence"/>
</dbReference>
<dbReference type="NCBIfam" id="NF038065">
    <property type="entry name" value="Pr6Pr"/>
    <property type="match status" value="1"/>
</dbReference>
<accession>A0A939QLM4</accession>
<keyword evidence="1" id="KW-0812">Transmembrane</keyword>
<feature type="transmembrane region" description="Helical" evidence="1">
    <location>
        <begin position="108"/>
        <end position="127"/>
    </location>
</feature>
<keyword evidence="1" id="KW-1133">Transmembrane helix</keyword>
<evidence type="ECO:0000256" key="1">
    <source>
        <dbReference type="SAM" id="Phobius"/>
    </source>
</evidence>
<comment type="caution">
    <text evidence="2">The sequence shown here is derived from an EMBL/GenBank/DDBJ whole genome shotgun (WGS) entry which is preliminary data.</text>
</comment>
<feature type="transmembrane region" description="Helical" evidence="1">
    <location>
        <begin position="139"/>
        <end position="158"/>
    </location>
</feature>